<dbReference type="Gene3D" id="2.40.50.100">
    <property type="match status" value="1"/>
</dbReference>
<evidence type="ECO:0000313" key="4">
    <source>
        <dbReference type="EMBL" id="SUZ53514.1"/>
    </source>
</evidence>
<dbReference type="EMBL" id="UINC01000333">
    <property type="protein sequence ID" value="SUZ53514.1"/>
    <property type="molecule type" value="Genomic_DNA"/>
</dbReference>
<feature type="domain" description="CusB-like beta-barrel" evidence="3">
    <location>
        <begin position="204"/>
        <end position="272"/>
    </location>
</feature>
<dbReference type="SUPFAM" id="SSF111369">
    <property type="entry name" value="HlyD-like secretion proteins"/>
    <property type="match status" value="1"/>
</dbReference>
<dbReference type="Gene3D" id="2.40.30.170">
    <property type="match status" value="1"/>
</dbReference>
<dbReference type="Gene3D" id="2.40.420.20">
    <property type="match status" value="1"/>
</dbReference>
<feature type="compositionally biased region" description="Gly residues" evidence="1">
    <location>
        <begin position="392"/>
        <end position="406"/>
    </location>
</feature>
<sequence length="500" mass="52442">MVAVVTAACSNDESVTEGSSLTTVEVTRGDLSIRAEATGTVEPIRTVEVKSKASGEILRLHADVGDEVGPGSLLADIDPRDVQNRFNQTEADLAVAQARLEISEAQLERSDQLLGAAVITPQEHESSRLEFANSQASLVKAKTNHDLAILQLNDVRIRAPAAGTIIQKSVEEGVVIQSASQNVSGGTALFMMANLKEMQVRTLVDETDMGQLASGLEAIVTVEAFPDESFRGVVDKIEPQATVVQNVTMFPVIVSLDNSAGLLKPGMNAEVEVLIDEALDVVLVPNNAIVQTSDVGPAAMALGLNIDDMDLTQFMRGGRGGSRGGQGFAGGRGQGGRPQSEGAEAASGEGDSPPGDGQDDQGSIMAQLQELRAQVESGEISQESMRAEMQRLGGGRGGRAARGGGADVTRASTRDTRPAVVFVMGADSIPKPRLVQMGLNDWDHTQIVMGVEAGDVLVVVGAAQLMAQQQEFQSRMMSRMGGNLFGGGMGRGGGFRPRTP</sequence>
<dbReference type="AlphaFoldDB" id="A0A381NHE3"/>
<dbReference type="PANTHER" id="PTHR30469">
    <property type="entry name" value="MULTIDRUG RESISTANCE PROTEIN MDTA"/>
    <property type="match status" value="1"/>
</dbReference>
<dbReference type="Pfam" id="PF25917">
    <property type="entry name" value="BSH_RND"/>
    <property type="match status" value="1"/>
</dbReference>
<dbReference type="GO" id="GO:1990281">
    <property type="term" value="C:efflux pump complex"/>
    <property type="evidence" value="ECO:0007669"/>
    <property type="project" value="TreeGrafter"/>
</dbReference>
<evidence type="ECO:0000259" key="3">
    <source>
        <dbReference type="Pfam" id="PF25954"/>
    </source>
</evidence>
<feature type="region of interest" description="Disordered" evidence="1">
    <location>
        <begin position="389"/>
        <end position="412"/>
    </location>
</feature>
<protein>
    <submittedName>
        <fullName evidence="4">Uncharacterized protein</fullName>
    </submittedName>
</protein>
<dbReference type="InterPro" id="IPR058625">
    <property type="entry name" value="MdtA-like_BSH"/>
</dbReference>
<dbReference type="Pfam" id="PF25954">
    <property type="entry name" value="Beta-barrel_RND_2"/>
    <property type="match status" value="1"/>
</dbReference>
<evidence type="ECO:0000259" key="2">
    <source>
        <dbReference type="Pfam" id="PF25917"/>
    </source>
</evidence>
<dbReference type="Gene3D" id="1.10.287.470">
    <property type="entry name" value="Helix hairpin bin"/>
    <property type="match status" value="1"/>
</dbReference>
<feature type="compositionally biased region" description="Gly residues" evidence="1">
    <location>
        <begin position="317"/>
        <end position="336"/>
    </location>
</feature>
<dbReference type="GO" id="GO:0015562">
    <property type="term" value="F:efflux transmembrane transporter activity"/>
    <property type="evidence" value="ECO:0007669"/>
    <property type="project" value="TreeGrafter"/>
</dbReference>
<dbReference type="InterPro" id="IPR006143">
    <property type="entry name" value="RND_pump_MFP"/>
</dbReference>
<name>A0A381NHE3_9ZZZZ</name>
<proteinExistence type="predicted"/>
<evidence type="ECO:0000256" key="1">
    <source>
        <dbReference type="SAM" id="MobiDB-lite"/>
    </source>
</evidence>
<dbReference type="PANTHER" id="PTHR30469:SF33">
    <property type="entry name" value="SLR1207 PROTEIN"/>
    <property type="match status" value="1"/>
</dbReference>
<organism evidence="4">
    <name type="scientific">marine metagenome</name>
    <dbReference type="NCBI Taxonomy" id="408172"/>
    <lineage>
        <taxon>unclassified sequences</taxon>
        <taxon>metagenomes</taxon>
        <taxon>ecological metagenomes</taxon>
    </lineage>
</organism>
<gene>
    <name evidence="4" type="ORF">METZ01_LOCUS6368</name>
</gene>
<accession>A0A381NHE3</accession>
<feature type="compositionally biased region" description="Low complexity" evidence="1">
    <location>
        <begin position="350"/>
        <end position="361"/>
    </location>
</feature>
<dbReference type="InterPro" id="IPR058792">
    <property type="entry name" value="Beta-barrel_RND_2"/>
</dbReference>
<feature type="region of interest" description="Disordered" evidence="1">
    <location>
        <begin position="315"/>
        <end position="361"/>
    </location>
</feature>
<reference evidence="4" key="1">
    <citation type="submission" date="2018-05" db="EMBL/GenBank/DDBJ databases">
        <authorList>
            <person name="Lanie J.A."/>
            <person name="Ng W.-L."/>
            <person name="Kazmierczak K.M."/>
            <person name="Andrzejewski T.M."/>
            <person name="Davidsen T.M."/>
            <person name="Wayne K.J."/>
            <person name="Tettelin H."/>
            <person name="Glass J.I."/>
            <person name="Rusch D."/>
            <person name="Podicherti R."/>
            <person name="Tsui H.-C.T."/>
            <person name="Winkler M.E."/>
        </authorList>
    </citation>
    <scope>NUCLEOTIDE SEQUENCE</scope>
</reference>
<feature type="domain" description="Multidrug resistance protein MdtA-like barrel-sandwich hybrid" evidence="2">
    <location>
        <begin position="45"/>
        <end position="182"/>
    </location>
</feature>
<dbReference type="NCBIfam" id="TIGR01730">
    <property type="entry name" value="RND_mfp"/>
    <property type="match status" value="1"/>
</dbReference>